<protein>
    <submittedName>
        <fullName evidence="2">Uncharacterized protein</fullName>
    </submittedName>
</protein>
<evidence type="ECO:0000313" key="2">
    <source>
        <dbReference type="EMBL" id="JAH87531.1"/>
    </source>
</evidence>
<reference evidence="2" key="2">
    <citation type="journal article" date="2015" name="Fish Shellfish Immunol.">
        <title>Early steps in the European eel (Anguilla anguilla)-Vibrio vulnificus interaction in the gills: Role of the RtxA13 toxin.</title>
        <authorList>
            <person name="Callol A."/>
            <person name="Pajuelo D."/>
            <person name="Ebbesson L."/>
            <person name="Teles M."/>
            <person name="MacKenzie S."/>
            <person name="Amaro C."/>
        </authorList>
    </citation>
    <scope>NUCLEOTIDE SEQUENCE</scope>
</reference>
<feature type="region of interest" description="Disordered" evidence="1">
    <location>
        <begin position="1"/>
        <end position="33"/>
    </location>
</feature>
<evidence type="ECO:0000256" key="1">
    <source>
        <dbReference type="SAM" id="MobiDB-lite"/>
    </source>
</evidence>
<feature type="compositionally biased region" description="Basic and acidic residues" evidence="1">
    <location>
        <begin position="1"/>
        <end position="19"/>
    </location>
</feature>
<dbReference type="EMBL" id="GBXM01021046">
    <property type="protein sequence ID" value="JAH87531.1"/>
    <property type="molecule type" value="Transcribed_RNA"/>
</dbReference>
<organism evidence="2">
    <name type="scientific">Anguilla anguilla</name>
    <name type="common">European freshwater eel</name>
    <name type="synonym">Muraena anguilla</name>
    <dbReference type="NCBI Taxonomy" id="7936"/>
    <lineage>
        <taxon>Eukaryota</taxon>
        <taxon>Metazoa</taxon>
        <taxon>Chordata</taxon>
        <taxon>Craniata</taxon>
        <taxon>Vertebrata</taxon>
        <taxon>Euteleostomi</taxon>
        <taxon>Actinopterygii</taxon>
        <taxon>Neopterygii</taxon>
        <taxon>Teleostei</taxon>
        <taxon>Anguilliformes</taxon>
        <taxon>Anguillidae</taxon>
        <taxon>Anguilla</taxon>
    </lineage>
</organism>
<name>A0A0E9WB57_ANGAN</name>
<reference evidence="2" key="1">
    <citation type="submission" date="2014-11" db="EMBL/GenBank/DDBJ databases">
        <authorList>
            <person name="Amaro Gonzalez C."/>
        </authorList>
    </citation>
    <scope>NUCLEOTIDE SEQUENCE</scope>
</reference>
<accession>A0A0E9WB57</accession>
<proteinExistence type="predicted"/>
<feature type="compositionally biased region" description="Polar residues" evidence="1">
    <location>
        <begin position="24"/>
        <end position="33"/>
    </location>
</feature>
<sequence length="33" mass="3746">MSLDCGRKPEHPEETHADTGRTCWDSNPGMQCR</sequence>
<dbReference type="AlphaFoldDB" id="A0A0E9WB57"/>